<feature type="compositionally biased region" description="Basic residues" evidence="5">
    <location>
        <begin position="1"/>
        <end position="19"/>
    </location>
</feature>
<dbReference type="Gene3D" id="1.10.1580.10">
    <property type="match status" value="1"/>
</dbReference>
<feature type="compositionally biased region" description="Basic and acidic residues" evidence="5">
    <location>
        <begin position="66"/>
        <end position="83"/>
    </location>
</feature>
<dbReference type="Proteomes" id="UP001337655">
    <property type="component" value="Unassembled WGS sequence"/>
</dbReference>
<dbReference type="PANTHER" id="PTHR11089">
    <property type="entry name" value="GTP-BINDING PROTEIN-RELATED"/>
    <property type="match status" value="1"/>
</dbReference>
<evidence type="ECO:0000256" key="5">
    <source>
        <dbReference type="SAM" id="MobiDB-lite"/>
    </source>
</evidence>
<gene>
    <name evidence="7" type="primary">NUG1</name>
    <name evidence="7" type="ORF">LTR77_009621</name>
</gene>
<dbReference type="Pfam" id="PF08701">
    <property type="entry name" value="GN3L_Grn1"/>
    <property type="match status" value="1"/>
</dbReference>
<evidence type="ECO:0000256" key="2">
    <source>
        <dbReference type="ARBA" id="ARBA00022741"/>
    </source>
</evidence>
<accession>A0AAV9NYB4</accession>
<comment type="subcellular location">
    <subcellularLocation>
        <location evidence="1">Nucleus</location>
    </subcellularLocation>
</comment>
<evidence type="ECO:0000313" key="8">
    <source>
        <dbReference type="Proteomes" id="UP001337655"/>
    </source>
</evidence>
<keyword evidence="3" id="KW-0342">GTP-binding</keyword>
<feature type="compositionally biased region" description="Acidic residues" evidence="5">
    <location>
        <begin position="151"/>
        <end position="169"/>
    </location>
</feature>
<dbReference type="GeneID" id="89930951"/>
<dbReference type="GO" id="GO:0005525">
    <property type="term" value="F:GTP binding"/>
    <property type="evidence" value="ECO:0007669"/>
    <property type="project" value="UniProtKB-KW"/>
</dbReference>
<evidence type="ECO:0000256" key="1">
    <source>
        <dbReference type="ARBA" id="ARBA00004123"/>
    </source>
</evidence>
<dbReference type="GO" id="GO:0005730">
    <property type="term" value="C:nucleolus"/>
    <property type="evidence" value="ECO:0007669"/>
    <property type="project" value="TreeGrafter"/>
</dbReference>
<dbReference type="InterPro" id="IPR014813">
    <property type="entry name" value="Gnl3_N_dom"/>
</dbReference>
<evidence type="ECO:0000256" key="4">
    <source>
        <dbReference type="ARBA" id="ARBA00023242"/>
    </source>
</evidence>
<dbReference type="RefSeq" id="XP_064655152.1">
    <property type="nucleotide sequence ID" value="XM_064806847.1"/>
</dbReference>
<proteinExistence type="predicted"/>
<organism evidence="7 8">
    <name type="scientific">Saxophila tyrrhenica</name>
    <dbReference type="NCBI Taxonomy" id="1690608"/>
    <lineage>
        <taxon>Eukaryota</taxon>
        <taxon>Fungi</taxon>
        <taxon>Dikarya</taxon>
        <taxon>Ascomycota</taxon>
        <taxon>Pezizomycotina</taxon>
        <taxon>Dothideomycetes</taxon>
        <taxon>Dothideomycetidae</taxon>
        <taxon>Mycosphaerellales</taxon>
        <taxon>Extremaceae</taxon>
        <taxon>Saxophila</taxon>
    </lineage>
</organism>
<feature type="compositionally biased region" description="Acidic residues" evidence="5">
    <location>
        <begin position="99"/>
        <end position="129"/>
    </location>
</feature>
<comment type="caution">
    <text evidence="7">The sequence shown here is derived from an EMBL/GenBank/DDBJ whole genome shotgun (WGS) entry which is preliminary data.</text>
</comment>
<dbReference type="AlphaFoldDB" id="A0AAV9NYB4"/>
<evidence type="ECO:0000313" key="7">
    <source>
        <dbReference type="EMBL" id="KAK5164956.1"/>
    </source>
</evidence>
<keyword evidence="2" id="KW-0547">Nucleotide-binding</keyword>
<reference evidence="7 8" key="1">
    <citation type="submission" date="2023-08" db="EMBL/GenBank/DDBJ databases">
        <title>Black Yeasts Isolated from many extreme environments.</title>
        <authorList>
            <person name="Coleine C."/>
            <person name="Stajich J.E."/>
            <person name="Selbmann L."/>
        </authorList>
    </citation>
    <scope>NUCLEOTIDE SEQUENCE [LARGE SCALE GENOMIC DNA]</scope>
    <source>
        <strain evidence="7 8">CCFEE 5935</strain>
    </source>
</reference>
<feature type="region of interest" description="Disordered" evidence="5">
    <location>
        <begin position="66"/>
        <end position="191"/>
    </location>
</feature>
<dbReference type="InterPro" id="IPR050755">
    <property type="entry name" value="TRAFAC_YlqF/YawG_RiboMat"/>
</dbReference>
<dbReference type="InterPro" id="IPR023179">
    <property type="entry name" value="GTP-bd_ortho_bundle_sf"/>
</dbReference>
<sequence>MKVGKPKSKRTPVRLRHKIEKASTAKQRKQRKEAKKNPQWTSRLKKDPGIPNLFPYKAKLLAEVEENKRKKEEEVQRKREIAKAQRQGVAIPEKAVAAEADEGEDDDDILLDMESDVEDGDVEAMDERDESNPMAALLASAQARAQAYGPDDQDEEDEDDADDDEEWGGIEDKNTHPAPGQATRNPLPKQALADPIKAVSALLDRMQQTTDGIQRLLDHYQTPPLMTAGTDMTSSFLVEVARKRGRLGKGGVPNLQSAALVVLSDLNEERLQLPAVDTVSEKKAVSANGKGQVQVVTQLAQPFRIEGLWGDEPDAGGVGVTEEMAVEA</sequence>
<keyword evidence="4" id="KW-0539">Nucleus</keyword>
<evidence type="ECO:0000259" key="6">
    <source>
        <dbReference type="Pfam" id="PF08701"/>
    </source>
</evidence>
<dbReference type="PANTHER" id="PTHR11089:SF30">
    <property type="entry name" value="GUANINE NUCLEOTIDE-BINDING PROTEIN-LIKE 3 HOMOLOG"/>
    <property type="match status" value="1"/>
</dbReference>
<feature type="region of interest" description="Disordered" evidence="5">
    <location>
        <begin position="1"/>
        <end position="51"/>
    </location>
</feature>
<name>A0AAV9NYB4_9PEZI</name>
<feature type="compositionally biased region" description="Low complexity" evidence="5">
    <location>
        <begin position="135"/>
        <end position="147"/>
    </location>
</feature>
<evidence type="ECO:0000256" key="3">
    <source>
        <dbReference type="ARBA" id="ARBA00023134"/>
    </source>
</evidence>
<keyword evidence="8" id="KW-1185">Reference proteome</keyword>
<protein>
    <submittedName>
        <fullName evidence="7">Nuclear GTP-binding protein nug1</fullName>
    </submittedName>
</protein>
<feature type="domain" description="Guanine nucleotide-binding protein-like 3 N-terminal" evidence="6">
    <location>
        <begin position="13"/>
        <end position="87"/>
    </location>
</feature>
<dbReference type="EMBL" id="JAVRRT010000018">
    <property type="protein sequence ID" value="KAK5164956.1"/>
    <property type="molecule type" value="Genomic_DNA"/>
</dbReference>